<dbReference type="PROSITE" id="PS00216">
    <property type="entry name" value="SUGAR_TRANSPORT_1"/>
    <property type="match status" value="1"/>
</dbReference>
<proteinExistence type="predicted"/>
<gene>
    <name evidence="8" type="ORF">NDU88_000686</name>
</gene>
<dbReference type="PANTHER" id="PTHR24064">
    <property type="entry name" value="SOLUTE CARRIER FAMILY 22 MEMBER"/>
    <property type="match status" value="1"/>
</dbReference>
<dbReference type="AlphaFoldDB" id="A0AAV7R8K0"/>
<protein>
    <recommendedName>
        <fullName evidence="7">Major facilitator superfamily (MFS) profile domain-containing protein</fullName>
    </recommendedName>
</protein>
<evidence type="ECO:0000313" key="9">
    <source>
        <dbReference type="Proteomes" id="UP001066276"/>
    </source>
</evidence>
<keyword evidence="3 6" id="KW-1133">Transmembrane helix</keyword>
<feature type="compositionally biased region" description="Basic and acidic residues" evidence="5">
    <location>
        <begin position="85"/>
        <end position="96"/>
    </location>
</feature>
<dbReference type="InterPro" id="IPR036259">
    <property type="entry name" value="MFS_trans_sf"/>
</dbReference>
<dbReference type="EMBL" id="JANPWB010000009">
    <property type="protein sequence ID" value="KAJ1147835.1"/>
    <property type="molecule type" value="Genomic_DNA"/>
</dbReference>
<evidence type="ECO:0000313" key="8">
    <source>
        <dbReference type="EMBL" id="KAJ1147835.1"/>
    </source>
</evidence>
<organism evidence="8 9">
    <name type="scientific">Pleurodeles waltl</name>
    <name type="common">Iberian ribbed newt</name>
    <dbReference type="NCBI Taxonomy" id="8319"/>
    <lineage>
        <taxon>Eukaryota</taxon>
        <taxon>Metazoa</taxon>
        <taxon>Chordata</taxon>
        <taxon>Craniata</taxon>
        <taxon>Vertebrata</taxon>
        <taxon>Euteleostomi</taxon>
        <taxon>Amphibia</taxon>
        <taxon>Batrachia</taxon>
        <taxon>Caudata</taxon>
        <taxon>Salamandroidea</taxon>
        <taxon>Salamandridae</taxon>
        <taxon>Pleurodelinae</taxon>
        <taxon>Pleurodeles</taxon>
    </lineage>
</organism>
<keyword evidence="9" id="KW-1185">Reference proteome</keyword>
<dbReference type="SUPFAM" id="SSF103473">
    <property type="entry name" value="MFS general substrate transporter"/>
    <property type="match status" value="1"/>
</dbReference>
<accession>A0AAV7R8K0</accession>
<dbReference type="Gene3D" id="1.20.1250.20">
    <property type="entry name" value="MFS general substrate transporter like domains"/>
    <property type="match status" value="1"/>
</dbReference>
<feature type="transmembrane region" description="Helical" evidence="6">
    <location>
        <begin position="320"/>
        <end position="340"/>
    </location>
</feature>
<dbReference type="InterPro" id="IPR020846">
    <property type="entry name" value="MFS_dom"/>
</dbReference>
<sequence length="342" mass="38543">MLSILEQVTAGGTNHNGSRDPTEERRRGSKAGQHQDENLGERSTGPKSQCGHQIECMDEEERKERTAKFDDRGLESRMTLPPTAESRRGGQPTKREACMTESSQLLPTALASGKYNFTRRGVKAVRFLFEMKFEDLLQEVGGFGRFQIITLLLMAFFRVTPAFLYFLGNFVAVVPPHRCALQDLFGNLTEERLILINIPRELDGTFSSCKMYREAQWHILKNSTWGPPNASAMQICQHGWDYDHSQFSSTIATEWDLVCEQKWLNNASSTFLFIGVMMGSILIGYLSDRYGRRMMLLVTCVFTLLFGMASAASVNYPMFAVFWALYGLSVSGFSLITTALGR</sequence>
<feature type="transmembrane region" description="Helical" evidence="6">
    <location>
        <begin position="148"/>
        <end position="168"/>
    </location>
</feature>
<evidence type="ECO:0000256" key="4">
    <source>
        <dbReference type="ARBA" id="ARBA00023136"/>
    </source>
</evidence>
<feature type="region of interest" description="Disordered" evidence="5">
    <location>
        <begin position="1"/>
        <end position="96"/>
    </location>
</feature>
<feature type="compositionally biased region" description="Basic and acidic residues" evidence="5">
    <location>
        <begin position="17"/>
        <end position="26"/>
    </location>
</feature>
<evidence type="ECO:0000256" key="3">
    <source>
        <dbReference type="ARBA" id="ARBA00022989"/>
    </source>
</evidence>
<feature type="transmembrane region" description="Helical" evidence="6">
    <location>
        <begin position="294"/>
        <end position="314"/>
    </location>
</feature>
<comment type="caution">
    <text evidence="8">The sequence shown here is derived from an EMBL/GenBank/DDBJ whole genome shotgun (WGS) entry which is preliminary data.</text>
</comment>
<dbReference type="Proteomes" id="UP001066276">
    <property type="component" value="Chromosome 5"/>
</dbReference>
<feature type="domain" description="Major facilitator superfamily (MFS) profile" evidence="7">
    <location>
        <begin position="154"/>
        <end position="342"/>
    </location>
</feature>
<dbReference type="PROSITE" id="PS50850">
    <property type="entry name" value="MFS"/>
    <property type="match status" value="1"/>
</dbReference>
<dbReference type="GO" id="GO:0022857">
    <property type="term" value="F:transmembrane transporter activity"/>
    <property type="evidence" value="ECO:0007669"/>
    <property type="project" value="InterPro"/>
</dbReference>
<dbReference type="GO" id="GO:0016020">
    <property type="term" value="C:membrane"/>
    <property type="evidence" value="ECO:0007669"/>
    <property type="project" value="UniProtKB-SubCell"/>
</dbReference>
<reference evidence="8" key="1">
    <citation type="journal article" date="2022" name="bioRxiv">
        <title>Sequencing and chromosome-scale assembly of the giantPleurodeles waltlgenome.</title>
        <authorList>
            <person name="Brown T."/>
            <person name="Elewa A."/>
            <person name="Iarovenko S."/>
            <person name="Subramanian E."/>
            <person name="Araus A.J."/>
            <person name="Petzold A."/>
            <person name="Susuki M."/>
            <person name="Suzuki K.-i.T."/>
            <person name="Hayashi T."/>
            <person name="Toyoda A."/>
            <person name="Oliveira C."/>
            <person name="Osipova E."/>
            <person name="Leigh N.D."/>
            <person name="Simon A."/>
            <person name="Yun M.H."/>
        </authorList>
    </citation>
    <scope>NUCLEOTIDE SEQUENCE</scope>
    <source>
        <strain evidence="8">20211129_DDA</strain>
        <tissue evidence="8">Liver</tissue>
    </source>
</reference>
<evidence type="ECO:0000256" key="5">
    <source>
        <dbReference type="SAM" id="MobiDB-lite"/>
    </source>
</evidence>
<dbReference type="InterPro" id="IPR005829">
    <property type="entry name" value="Sugar_transporter_CS"/>
</dbReference>
<dbReference type="Pfam" id="PF00083">
    <property type="entry name" value="Sugar_tr"/>
    <property type="match status" value="1"/>
</dbReference>
<feature type="transmembrane region" description="Helical" evidence="6">
    <location>
        <begin position="270"/>
        <end position="287"/>
    </location>
</feature>
<name>A0AAV7R8K0_PLEWA</name>
<evidence type="ECO:0000259" key="7">
    <source>
        <dbReference type="PROSITE" id="PS50850"/>
    </source>
</evidence>
<evidence type="ECO:0000256" key="2">
    <source>
        <dbReference type="ARBA" id="ARBA00022692"/>
    </source>
</evidence>
<evidence type="ECO:0000256" key="1">
    <source>
        <dbReference type="ARBA" id="ARBA00004141"/>
    </source>
</evidence>
<evidence type="ECO:0000256" key="6">
    <source>
        <dbReference type="SAM" id="Phobius"/>
    </source>
</evidence>
<comment type="subcellular location">
    <subcellularLocation>
        <location evidence="1">Membrane</location>
        <topology evidence="1">Multi-pass membrane protein</topology>
    </subcellularLocation>
</comment>
<keyword evidence="2 6" id="KW-0812">Transmembrane</keyword>
<dbReference type="InterPro" id="IPR005828">
    <property type="entry name" value="MFS_sugar_transport-like"/>
</dbReference>
<feature type="compositionally biased region" description="Basic and acidic residues" evidence="5">
    <location>
        <begin position="60"/>
        <end position="75"/>
    </location>
</feature>
<keyword evidence="4 6" id="KW-0472">Membrane</keyword>